<dbReference type="GO" id="GO:0016651">
    <property type="term" value="F:oxidoreductase activity, acting on NAD(P)H"/>
    <property type="evidence" value="ECO:0007669"/>
    <property type="project" value="InterPro"/>
</dbReference>
<accession>A0A382W0X0</accession>
<dbReference type="GO" id="GO:0015677">
    <property type="term" value="P:copper ion import"/>
    <property type="evidence" value="ECO:0007669"/>
    <property type="project" value="TreeGrafter"/>
</dbReference>
<organism evidence="3">
    <name type="scientific">marine metagenome</name>
    <dbReference type="NCBI Taxonomy" id="408172"/>
    <lineage>
        <taxon>unclassified sequences</taxon>
        <taxon>metagenomes</taxon>
        <taxon>ecological metagenomes</taxon>
    </lineage>
</organism>
<dbReference type="InterPro" id="IPR010185">
    <property type="entry name" value="NpdG"/>
</dbReference>
<dbReference type="PANTHER" id="PTHR14239">
    <property type="entry name" value="DUDULIN-RELATED"/>
    <property type="match status" value="1"/>
</dbReference>
<dbReference type="GO" id="GO:0008823">
    <property type="term" value="F:cupric reductase (NADH) activity"/>
    <property type="evidence" value="ECO:0007669"/>
    <property type="project" value="TreeGrafter"/>
</dbReference>
<dbReference type="SUPFAM" id="SSF51735">
    <property type="entry name" value="NAD(P)-binding Rossmann-fold domains"/>
    <property type="match status" value="1"/>
</dbReference>
<dbReference type="InterPro" id="IPR051267">
    <property type="entry name" value="STEAP_metalloreductase"/>
</dbReference>
<dbReference type="GO" id="GO:0052851">
    <property type="term" value="F:ferric-chelate reductase (NADPH) activity"/>
    <property type="evidence" value="ECO:0007669"/>
    <property type="project" value="TreeGrafter"/>
</dbReference>
<feature type="non-terminal residue" evidence="3">
    <location>
        <position position="178"/>
    </location>
</feature>
<dbReference type="PANTHER" id="PTHR14239:SF0">
    <property type="entry name" value="F420-DEPENDENT NADP REDUCTASE"/>
    <property type="match status" value="1"/>
</dbReference>
<dbReference type="InterPro" id="IPR036291">
    <property type="entry name" value="NAD(P)-bd_dom_sf"/>
</dbReference>
<dbReference type="GO" id="GO:0005886">
    <property type="term" value="C:plasma membrane"/>
    <property type="evidence" value="ECO:0007669"/>
    <property type="project" value="TreeGrafter"/>
</dbReference>
<evidence type="ECO:0000256" key="1">
    <source>
        <dbReference type="ARBA" id="ARBA00023002"/>
    </source>
</evidence>
<dbReference type="EMBL" id="UINC01155758">
    <property type="protein sequence ID" value="SVD51801.1"/>
    <property type="molecule type" value="Genomic_DNA"/>
</dbReference>
<dbReference type="GO" id="GO:0070967">
    <property type="term" value="F:coenzyme F420 binding"/>
    <property type="evidence" value="ECO:0007669"/>
    <property type="project" value="InterPro"/>
</dbReference>
<gene>
    <name evidence="3" type="ORF">METZ01_LOCUS404655</name>
</gene>
<evidence type="ECO:0000259" key="2">
    <source>
        <dbReference type="Pfam" id="PF03807"/>
    </source>
</evidence>
<dbReference type="Gene3D" id="3.40.50.720">
    <property type="entry name" value="NAD(P)-binding Rossmann-like Domain"/>
    <property type="match status" value="1"/>
</dbReference>
<feature type="domain" description="Pyrroline-5-carboxylate reductase catalytic N-terminal" evidence="2">
    <location>
        <begin position="9"/>
        <end position="104"/>
    </location>
</feature>
<reference evidence="3" key="1">
    <citation type="submission" date="2018-05" db="EMBL/GenBank/DDBJ databases">
        <authorList>
            <person name="Lanie J.A."/>
            <person name="Ng W.-L."/>
            <person name="Kazmierczak K.M."/>
            <person name="Andrzejewski T.M."/>
            <person name="Davidsen T.M."/>
            <person name="Wayne K.J."/>
            <person name="Tettelin H."/>
            <person name="Glass J.I."/>
            <person name="Rusch D."/>
            <person name="Podicherti R."/>
            <person name="Tsui H.-C.T."/>
            <person name="Winkler M.E."/>
        </authorList>
    </citation>
    <scope>NUCLEOTIDE SEQUENCE</scope>
</reference>
<dbReference type="Pfam" id="PF03807">
    <property type="entry name" value="F420_oxidored"/>
    <property type="match status" value="1"/>
</dbReference>
<dbReference type="NCBIfam" id="TIGR01915">
    <property type="entry name" value="npdG"/>
    <property type="match status" value="1"/>
</dbReference>
<sequence>MTKALHKHIAILGGTGALGSGLALRWAQAGHQVTLGSRDGARAAEVATQLSQKVRRKITGISNEEAAAGAELVVITVPYASHEATINSVQSHLTGKILIDVTVPLKPPKVRTVQLPEGGSVAKALQEKLGDSVKVVSAFQNVAATHLADLDHDIDCDVLVCGNDAEARAQVVELANDA</sequence>
<name>A0A382W0X0_9ZZZZ</name>
<dbReference type="GO" id="GO:0050661">
    <property type="term" value="F:NADP binding"/>
    <property type="evidence" value="ECO:0007669"/>
    <property type="project" value="InterPro"/>
</dbReference>
<protein>
    <recommendedName>
        <fullName evidence="2">Pyrroline-5-carboxylate reductase catalytic N-terminal domain-containing protein</fullName>
    </recommendedName>
</protein>
<dbReference type="AlphaFoldDB" id="A0A382W0X0"/>
<dbReference type="GO" id="GO:0006740">
    <property type="term" value="P:NADPH regeneration"/>
    <property type="evidence" value="ECO:0007669"/>
    <property type="project" value="InterPro"/>
</dbReference>
<evidence type="ECO:0000313" key="3">
    <source>
        <dbReference type="EMBL" id="SVD51801.1"/>
    </source>
</evidence>
<dbReference type="InterPro" id="IPR028939">
    <property type="entry name" value="P5C_Rdtase_cat_N"/>
</dbReference>
<proteinExistence type="predicted"/>
<keyword evidence="1" id="KW-0560">Oxidoreductase</keyword>